<feature type="region of interest" description="Disordered" evidence="1">
    <location>
        <begin position="56"/>
        <end position="117"/>
    </location>
</feature>
<gene>
    <name evidence="2" type="ORF">AOQ84DRAFT_375993</name>
</gene>
<reference evidence="2 3" key="1">
    <citation type="journal article" date="2016" name="Nat. Commun.">
        <title>Ectomycorrhizal ecology is imprinted in the genome of the dominant symbiotic fungus Cenococcum geophilum.</title>
        <authorList>
            <consortium name="DOE Joint Genome Institute"/>
            <person name="Peter M."/>
            <person name="Kohler A."/>
            <person name="Ohm R.A."/>
            <person name="Kuo A."/>
            <person name="Krutzmann J."/>
            <person name="Morin E."/>
            <person name="Arend M."/>
            <person name="Barry K.W."/>
            <person name="Binder M."/>
            <person name="Choi C."/>
            <person name="Clum A."/>
            <person name="Copeland A."/>
            <person name="Grisel N."/>
            <person name="Haridas S."/>
            <person name="Kipfer T."/>
            <person name="LaButti K."/>
            <person name="Lindquist E."/>
            <person name="Lipzen A."/>
            <person name="Maire R."/>
            <person name="Meier B."/>
            <person name="Mihaltcheva S."/>
            <person name="Molinier V."/>
            <person name="Murat C."/>
            <person name="Poggeler S."/>
            <person name="Quandt C.A."/>
            <person name="Sperisen C."/>
            <person name="Tritt A."/>
            <person name="Tisserant E."/>
            <person name="Crous P.W."/>
            <person name="Henrissat B."/>
            <person name="Nehls U."/>
            <person name="Egli S."/>
            <person name="Spatafora J.W."/>
            <person name="Grigoriev I.V."/>
            <person name="Martin F.M."/>
        </authorList>
    </citation>
    <scope>NUCLEOTIDE SEQUENCE [LARGE SCALE GENOMIC DNA]</scope>
    <source>
        <strain evidence="2 3">CBS 207.34</strain>
    </source>
</reference>
<name>A0A8E2F2T9_9PEZI</name>
<organism evidence="2 3">
    <name type="scientific">Glonium stellatum</name>
    <dbReference type="NCBI Taxonomy" id="574774"/>
    <lineage>
        <taxon>Eukaryota</taxon>
        <taxon>Fungi</taxon>
        <taxon>Dikarya</taxon>
        <taxon>Ascomycota</taxon>
        <taxon>Pezizomycotina</taxon>
        <taxon>Dothideomycetes</taxon>
        <taxon>Pleosporomycetidae</taxon>
        <taxon>Gloniales</taxon>
        <taxon>Gloniaceae</taxon>
        <taxon>Glonium</taxon>
    </lineage>
</organism>
<evidence type="ECO:0000256" key="1">
    <source>
        <dbReference type="SAM" id="MobiDB-lite"/>
    </source>
</evidence>
<dbReference type="Proteomes" id="UP000250140">
    <property type="component" value="Unassembled WGS sequence"/>
</dbReference>
<accession>A0A8E2F2T9</accession>
<keyword evidence="3" id="KW-1185">Reference proteome</keyword>
<sequence>MCIIIHIRRNSPGPIYHTDQSPPETIYLPQDRPQTLHPIRRWWYRVVGVRRRIPSGGLGGCGAPECQLSNSNPPPYNDANQGDDTDLEDGPPTPDANDCPELVFDEDNRSNLPQHEG</sequence>
<dbReference type="AlphaFoldDB" id="A0A8E2F2T9"/>
<evidence type="ECO:0000313" key="3">
    <source>
        <dbReference type="Proteomes" id="UP000250140"/>
    </source>
</evidence>
<dbReference type="EMBL" id="KV749473">
    <property type="protein sequence ID" value="OCL09255.1"/>
    <property type="molecule type" value="Genomic_DNA"/>
</dbReference>
<evidence type="ECO:0000313" key="2">
    <source>
        <dbReference type="EMBL" id="OCL09255.1"/>
    </source>
</evidence>
<protein>
    <submittedName>
        <fullName evidence="2">Uncharacterized protein</fullName>
    </submittedName>
</protein>
<proteinExistence type="predicted"/>